<reference evidence="1" key="1">
    <citation type="submission" date="2021-07" db="EMBL/GenBank/DDBJ databases">
        <title>Roseobacter insulae sp. nov., isolated from a tidal flat.</title>
        <authorList>
            <person name="Park S."/>
            <person name="Yoon J.-H."/>
        </authorList>
    </citation>
    <scope>NUCLEOTIDE SEQUENCE</scope>
    <source>
        <strain evidence="1">YSTF-M11</strain>
    </source>
</reference>
<proteinExistence type="predicted"/>
<dbReference type="InterPro" id="IPR002514">
    <property type="entry name" value="Transposase_8"/>
</dbReference>
<dbReference type="GO" id="GO:0003677">
    <property type="term" value="F:DNA binding"/>
    <property type="evidence" value="ECO:0007669"/>
    <property type="project" value="InterPro"/>
</dbReference>
<sequence length="62" mass="7036">MRCEHGIGSATLHKWKAKLGGFEVSDARMLQALEEENAKLRKLLAKQMQNNAVLKDVASRKW</sequence>
<accession>A0A9X1FU70</accession>
<dbReference type="GO" id="GO:0004803">
    <property type="term" value="F:transposase activity"/>
    <property type="evidence" value="ECO:0007669"/>
    <property type="project" value="InterPro"/>
</dbReference>
<protein>
    <submittedName>
        <fullName evidence="1">Transposase</fullName>
    </submittedName>
</protein>
<evidence type="ECO:0000313" key="2">
    <source>
        <dbReference type="Proteomes" id="UP001138661"/>
    </source>
</evidence>
<evidence type="ECO:0000313" key="1">
    <source>
        <dbReference type="EMBL" id="MBW4707477.1"/>
    </source>
</evidence>
<keyword evidence="2" id="KW-1185">Reference proteome</keyword>
<dbReference type="Proteomes" id="UP001138661">
    <property type="component" value="Unassembled WGS sequence"/>
</dbReference>
<dbReference type="AlphaFoldDB" id="A0A9X1FU70"/>
<dbReference type="Pfam" id="PF01527">
    <property type="entry name" value="HTH_Tnp_1"/>
    <property type="match status" value="1"/>
</dbReference>
<dbReference type="EMBL" id="JAHXDN010000002">
    <property type="protein sequence ID" value="MBW4707477.1"/>
    <property type="molecule type" value="Genomic_DNA"/>
</dbReference>
<gene>
    <name evidence="1" type="ORF">KX928_06725</name>
</gene>
<dbReference type="GO" id="GO:0006313">
    <property type="term" value="P:DNA transposition"/>
    <property type="evidence" value="ECO:0007669"/>
    <property type="project" value="InterPro"/>
</dbReference>
<comment type="caution">
    <text evidence="1">The sequence shown here is derived from an EMBL/GenBank/DDBJ whole genome shotgun (WGS) entry which is preliminary data.</text>
</comment>
<name>A0A9X1FU70_9RHOB</name>
<organism evidence="1 2">
    <name type="scientific">Roseobacter insulae</name>
    <dbReference type="NCBI Taxonomy" id="2859783"/>
    <lineage>
        <taxon>Bacteria</taxon>
        <taxon>Pseudomonadati</taxon>
        <taxon>Pseudomonadota</taxon>
        <taxon>Alphaproteobacteria</taxon>
        <taxon>Rhodobacterales</taxon>
        <taxon>Roseobacteraceae</taxon>
        <taxon>Roseobacter</taxon>
    </lineage>
</organism>